<gene>
    <name evidence="1" type="ORF">Airi02_033380</name>
</gene>
<proteinExistence type="predicted"/>
<sequence>MTTGNHDGTLLSRATGSFMLLEASSTPASALEVLGSRDFGIVVTDGDPVAVVTGAGLRSALDEGISPLSSAALPPAVVADEDLTFTEFADSPGVTFLELGPPAIVLTGGGAITAVLPVRELFAFLGSGAYDPPPDEMGVHGANDDGGLHGPPRMPSARVRCRADGCLFVNDLDYFDPRHPPPCTNPGLPPHRLRMR</sequence>
<dbReference type="EMBL" id="BSTK01000004">
    <property type="protein sequence ID" value="GLY85409.1"/>
    <property type="molecule type" value="Genomic_DNA"/>
</dbReference>
<dbReference type="AlphaFoldDB" id="A0A9W6S1J5"/>
<protein>
    <submittedName>
        <fullName evidence="1">Uncharacterized protein</fullName>
    </submittedName>
</protein>
<name>A0A9W6S1J5_9ACTN</name>
<accession>A0A9W6S1J5</accession>
<evidence type="ECO:0000313" key="2">
    <source>
        <dbReference type="Proteomes" id="UP001165074"/>
    </source>
</evidence>
<keyword evidence="2" id="KW-1185">Reference proteome</keyword>
<dbReference type="Proteomes" id="UP001165074">
    <property type="component" value="Unassembled WGS sequence"/>
</dbReference>
<dbReference type="RefSeq" id="WP_285572306.1">
    <property type="nucleotide sequence ID" value="NZ_BSTK01000004.1"/>
</dbReference>
<organism evidence="1 2">
    <name type="scientific">Actinoallomurus iriomotensis</name>
    <dbReference type="NCBI Taxonomy" id="478107"/>
    <lineage>
        <taxon>Bacteria</taxon>
        <taxon>Bacillati</taxon>
        <taxon>Actinomycetota</taxon>
        <taxon>Actinomycetes</taxon>
        <taxon>Streptosporangiales</taxon>
        <taxon>Thermomonosporaceae</taxon>
        <taxon>Actinoallomurus</taxon>
    </lineage>
</organism>
<comment type="caution">
    <text evidence="1">The sequence shown here is derived from an EMBL/GenBank/DDBJ whole genome shotgun (WGS) entry which is preliminary data.</text>
</comment>
<reference evidence="1" key="1">
    <citation type="submission" date="2023-03" db="EMBL/GenBank/DDBJ databases">
        <title>Actinoallomurus iriomotensis NBRC 103684.</title>
        <authorList>
            <person name="Ichikawa N."/>
            <person name="Sato H."/>
            <person name="Tonouchi N."/>
        </authorList>
    </citation>
    <scope>NUCLEOTIDE SEQUENCE</scope>
    <source>
        <strain evidence="1">NBRC 103684</strain>
    </source>
</reference>
<evidence type="ECO:0000313" key="1">
    <source>
        <dbReference type="EMBL" id="GLY85409.1"/>
    </source>
</evidence>